<feature type="compositionally biased region" description="Low complexity" evidence="6">
    <location>
        <begin position="536"/>
        <end position="545"/>
    </location>
</feature>
<keyword evidence="4 5" id="KW-0067">ATP-binding</keyword>
<evidence type="ECO:0000256" key="2">
    <source>
        <dbReference type="ARBA" id="ARBA00022741"/>
    </source>
</evidence>
<dbReference type="PANTHER" id="PTHR43289:SF34">
    <property type="entry name" value="SERINE_THREONINE-PROTEIN KINASE YBDM-RELATED"/>
    <property type="match status" value="1"/>
</dbReference>
<dbReference type="PROSITE" id="PS00108">
    <property type="entry name" value="PROTEIN_KINASE_ST"/>
    <property type="match status" value="1"/>
</dbReference>
<feature type="compositionally biased region" description="Basic residues" evidence="6">
    <location>
        <begin position="546"/>
        <end position="558"/>
    </location>
</feature>
<evidence type="ECO:0000259" key="7">
    <source>
        <dbReference type="PROSITE" id="PS50011"/>
    </source>
</evidence>
<keyword evidence="1" id="KW-0808">Transferase</keyword>
<feature type="region of interest" description="Disordered" evidence="6">
    <location>
        <begin position="375"/>
        <end position="394"/>
    </location>
</feature>
<feature type="compositionally biased region" description="Low complexity" evidence="6">
    <location>
        <begin position="559"/>
        <end position="569"/>
    </location>
</feature>
<accession>A0AAT9HKC6</accession>
<protein>
    <recommendedName>
        <fullName evidence="7">Protein kinase domain-containing protein</fullName>
    </recommendedName>
</protein>
<organism evidence="8">
    <name type="scientific">Streptomyces haneummycinicus</name>
    <dbReference type="NCBI Taxonomy" id="3074435"/>
    <lineage>
        <taxon>Bacteria</taxon>
        <taxon>Bacillati</taxon>
        <taxon>Actinomycetota</taxon>
        <taxon>Actinomycetes</taxon>
        <taxon>Kitasatosporales</taxon>
        <taxon>Streptomycetaceae</taxon>
        <taxon>Streptomyces</taxon>
    </lineage>
</organism>
<dbReference type="AlphaFoldDB" id="A0AAT9HKC6"/>
<feature type="compositionally biased region" description="Low complexity" evidence="6">
    <location>
        <begin position="465"/>
        <end position="478"/>
    </location>
</feature>
<evidence type="ECO:0000256" key="4">
    <source>
        <dbReference type="ARBA" id="ARBA00022840"/>
    </source>
</evidence>
<feature type="region of interest" description="Disordered" evidence="6">
    <location>
        <begin position="449"/>
        <end position="569"/>
    </location>
</feature>
<proteinExistence type="predicted"/>
<sequence length="569" mass="60104">METGEYLVDGEKDPRPFDWYKYRLGPVTVAATARIGAGRGEEERSALSADVAKGSVSSPPTSTGWPGPGSRMGRRLAMSEPLRPSDPSRIAGYRLLRRLGAGGMGVVYLGRTGSGRLAAVKVIQAEGAADENFRARFARETELARRVDNPWVVPVLEADADARTPWLATAFVPGPSLAEAVAAHGLLPPRAARVLGALLAGALADVHAAGLVHRDVKPGNVLLAPDGPRLIDFGIARAVDDTVLTASGLVVGTPGFLAPEQARGEPATPASDVFALGCVLAYAMSGRPPFGSGEPDALLYRTVHDDPGLDGVEAASRELVACCLGKDPQGRPTAVETARRLAEDVPDGAGWLPDPVARMVAARSAESLALPGIEPTVVNQGRPPATRTRRRTPYADRPGAGCCWPAGRCCWPRAVRPRRRCSRPVTTTRPGPAPGCPRTCLVCTPPAVPRPPCSARRASARRVSRSPSTTPTPSAPTTWRYAWRGTGATPGAPGRWPVPSRPTGTWSPSSGRSPRSRCGPRRTSTARPGSPMCPAPRASRTTSCCRRSRRSRAARPTRRSAPGSRCTPW</sequence>
<dbReference type="InterPro" id="IPR008271">
    <property type="entry name" value="Ser/Thr_kinase_AS"/>
</dbReference>
<reference evidence="8" key="2">
    <citation type="submission" date="2024-07" db="EMBL/GenBank/DDBJ databases">
        <title>Streptomyces haneummycinica sp. nov., a new antibiotic-producing actinobacterium isolated from marine sediment.</title>
        <authorList>
            <person name="Uemura M."/>
            <person name="Hamada M."/>
            <person name="Hirano S."/>
            <person name="Kobayashi K."/>
            <person name="Ohshiro T."/>
            <person name="Kobayashi T."/>
            <person name="Terahara T."/>
        </authorList>
    </citation>
    <scope>NUCLEOTIDE SEQUENCE</scope>
    <source>
        <strain evidence="8">KM77-8</strain>
    </source>
</reference>
<dbReference type="PANTHER" id="PTHR43289">
    <property type="entry name" value="MITOGEN-ACTIVATED PROTEIN KINASE KINASE KINASE 20-RELATED"/>
    <property type="match status" value="1"/>
</dbReference>
<name>A0AAT9HKC6_9ACTN</name>
<dbReference type="Gene3D" id="1.10.510.10">
    <property type="entry name" value="Transferase(Phosphotransferase) domain 1"/>
    <property type="match status" value="1"/>
</dbReference>
<evidence type="ECO:0000313" key="8">
    <source>
        <dbReference type="EMBL" id="BFO17824.1"/>
    </source>
</evidence>
<dbReference type="InterPro" id="IPR011009">
    <property type="entry name" value="Kinase-like_dom_sf"/>
</dbReference>
<dbReference type="GO" id="GO:0005524">
    <property type="term" value="F:ATP binding"/>
    <property type="evidence" value="ECO:0007669"/>
    <property type="project" value="UniProtKB-UniRule"/>
</dbReference>
<feature type="compositionally biased region" description="Low complexity" evidence="6">
    <location>
        <begin position="54"/>
        <end position="69"/>
    </location>
</feature>
<feature type="domain" description="Protein kinase" evidence="7">
    <location>
        <begin position="93"/>
        <end position="352"/>
    </location>
</feature>
<dbReference type="CDD" id="cd14014">
    <property type="entry name" value="STKc_PknB_like"/>
    <property type="match status" value="1"/>
</dbReference>
<dbReference type="Pfam" id="PF00069">
    <property type="entry name" value="Pkinase"/>
    <property type="match status" value="1"/>
</dbReference>
<dbReference type="SMART" id="SM00220">
    <property type="entry name" value="S_TKc"/>
    <property type="match status" value="1"/>
</dbReference>
<keyword evidence="2 5" id="KW-0547">Nucleotide-binding</keyword>
<dbReference type="GO" id="GO:0004674">
    <property type="term" value="F:protein serine/threonine kinase activity"/>
    <property type="evidence" value="ECO:0007669"/>
    <property type="project" value="TreeGrafter"/>
</dbReference>
<keyword evidence="3" id="KW-0418">Kinase</keyword>
<reference evidence="8" key="1">
    <citation type="submission" date="2024-06" db="EMBL/GenBank/DDBJ databases">
        <authorList>
            <consortium name="consrtm"/>
            <person name="Uemura M."/>
            <person name="Terahara T."/>
        </authorList>
    </citation>
    <scope>NUCLEOTIDE SEQUENCE</scope>
    <source>
        <strain evidence="8">KM77-8</strain>
    </source>
</reference>
<dbReference type="InterPro" id="IPR017441">
    <property type="entry name" value="Protein_kinase_ATP_BS"/>
</dbReference>
<dbReference type="EMBL" id="AP035768">
    <property type="protein sequence ID" value="BFO17824.1"/>
    <property type="molecule type" value="Genomic_DNA"/>
</dbReference>
<evidence type="ECO:0000256" key="6">
    <source>
        <dbReference type="SAM" id="MobiDB-lite"/>
    </source>
</evidence>
<dbReference type="SUPFAM" id="SSF56112">
    <property type="entry name" value="Protein kinase-like (PK-like)"/>
    <property type="match status" value="1"/>
</dbReference>
<feature type="binding site" evidence="5">
    <location>
        <position position="121"/>
    </location>
    <ligand>
        <name>ATP</name>
        <dbReference type="ChEBI" id="CHEBI:30616"/>
    </ligand>
</feature>
<dbReference type="Gene3D" id="3.30.200.20">
    <property type="entry name" value="Phosphorylase Kinase, domain 1"/>
    <property type="match status" value="1"/>
</dbReference>
<dbReference type="PROSITE" id="PS50011">
    <property type="entry name" value="PROTEIN_KINASE_DOM"/>
    <property type="match status" value="1"/>
</dbReference>
<feature type="compositionally biased region" description="Low complexity" evidence="6">
    <location>
        <begin position="502"/>
        <end position="513"/>
    </location>
</feature>
<evidence type="ECO:0000256" key="3">
    <source>
        <dbReference type="ARBA" id="ARBA00022777"/>
    </source>
</evidence>
<dbReference type="InterPro" id="IPR000719">
    <property type="entry name" value="Prot_kinase_dom"/>
</dbReference>
<gene>
    <name evidence="8" type="ORF">SHKM778_42120</name>
</gene>
<feature type="region of interest" description="Disordered" evidence="6">
    <location>
        <begin position="35"/>
        <end position="84"/>
    </location>
</feature>
<evidence type="ECO:0000256" key="1">
    <source>
        <dbReference type="ARBA" id="ARBA00022679"/>
    </source>
</evidence>
<dbReference type="PROSITE" id="PS00107">
    <property type="entry name" value="PROTEIN_KINASE_ATP"/>
    <property type="match status" value="1"/>
</dbReference>
<evidence type="ECO:0000256" key="5">
    <source>
        <dbReference type="PROSITE-ProRule" id="PRU10141"/>
    </source>
</evidence>